<gene>
    <name evidence="1" type="ORF">OPT61_g2863</name>
</gene>
<proteinExistence type="predicted"/>
<evidence type="ECO:0000313" key="1">
    <source>
        <dbReference type="EMBL" id="KAJ8115500.1"/>
    </source>
</evidence>
<comment type="caution">
    <text evidence="1">The sequence shown here is derived from an EMBL/GenBank/DDBJ whole genome shotgun (WGS) entry which is preliminary data.</text>
</comment>
<keyword evidence="2" id="KW-1185">Reference proteome</keyword>
<protein>
    <submittedName>
        <fullName evidence="1">Uncharacterized protein</fullName>
    </submittedName>
</protein>
<organism evidence="1 2">
    <name type="scientific">Boeremia exigua</name>
    <dbReference type="NCBI Taxonomy" id="749465"/>
    <lineage>
        <taxon>Eukaryota</taxon>
        <taxon>Fungi</taxon>
        <taxon>Dikarya</taxon>
        <taxon>Ascomycota</taxon>
        <taxon>Pezizomycotina</taxon>
        <taxon>Dothideomycetes</taxon>
        <taxon>Pleosporomycetidae</taxon>
        <taxon>Pleosporales</taxon>
        <taxon>Pleosporineae</taxon>
        <taxon>Didymellaceae</taxon>
        <taxon>Boeremia</taxon>
    </lineage>
</organism>
<accession>A0ACC2IJX8</accession>
<reference evidence="1" key="1">
    <citation type="submission" date="2022-11" db="EMBL/GenBank/DDBJ databases">
        <title>Genome Sequence of Boeremia exigua.</title>
        <authorList>
            <person name="Buettner E."/>
        </authorList>
    </citation>
    <scope>NUCLEOTIDE SEQUENCE</scope>
    <source>
        <strain evidence="1">CU02</strain>
    </source>
</reference>
<sequence>MPQRYAPQVLSNEADIQLAINSVATRQIQSESRAALTYNVPPYDRQRALCEDPVLIRGWFELVEQTKAKYGICDEDVYNFNKAGFIMGKITTQLVVTGAERRGRLKTVQPGDREWATVIAAINAAGWLVPPFLIFASQYHLSACYEETEIPRDWVIALRTPTLPAALTETLWEARTPSNRHKSSSPASIIKAINQLKKGAEVMILSAELMKERIASLERANEAALKRRERKKKRIQKRGVLTKGAREDILAQRDANQQLAREERQGGERQGGERSGLSR</sequence>
<dbReference type="EMBL" id="JAPHNI010000136">
    <property type="protein sequence ID" value="KAJ8115500.1"/>
    <property type="molecule type" value="Genomic_DNA"/>
</dbReference>
<evidence type="ECO:0000313" key="2">
    <source>
        <dbReference type="Proteomes" id="UP001153331"/>
    </source>
</evidence>
<name>A0ACC2IJX8_9PLEO</name>
<dbReference type="Proteomes" id="UP001153331">
    <property type="component" value="Unassembled WGS sequence"/>
</dbReference>